<dbReference type="RefSeq" id="WP_232521223.1">
    <property type="nucleotide sequence ID" value="NZ_AP018712.1"/>
</dbReference>
<dbReference type="GO" id="GO:0016740">
    <property type="term" value="F:transferase activity"/>
    <property type="evidence" value="ECO:0007669"/>
    <property type="project" value="UniProtKB-KW"/>
</dbReference>
<organism evidence="2 3">
    <name type="scientific">Tepiditoga spiralis</name>
    <dbReference type="NCBI Taxonomy" id="2108365"/>
    <lineage>
        <taxon>Bacteria</taxon>
        <taxon>Thermotogati</taxon>
        <taxon>Thermotogota</taxon>
        <taxon>Thermotogae</taxon>
        <taxon>Petrotogales</taxon>
        <taxon>Petrotogaceae</taxon>
        <taxon>Tepiditoga</taxon>
    </lineage>
</organism>
<dbReference type="InterPro" id="IPR047691">
    <property type="entry name" value="PelF-like"/>
</dbReference>
<gene>
    <name evidence="2" type="ORF">OSSY52_20230</name>
</gene>
<keyword evidence="2" id="KW-0808">Transferase</keyword>
<dbReference type="KEGG" id="ocy:OSSY52_20230"/>
<proteinExistence type="predicted"/>
<dbReference type="EMBL" id="AP018712">
    <property type="protein sequence ID" value="BBE31882.1"/>
    <property type="molecule type" value="Genomic_DNA"/>
</dbReference>
<dbReference type="NCBIfam" id="NF038011">
    <property type="entry name" value="PelF"/>
    <property type="match status" value="1"/>
</dbReference>
<evidence type="ECO:0000313" key="3">
    <source>
        <dbReference type="Proteomes" id="UP000516361"/>
    </source>
</evidence>
<dbReference type="Pfam" id="PF13692">
    <property type="entry name" value="Glyco_trans_1_4"/>
    <property type="match status" value="1"/>
</dbReference>
<evidence type="ECO:0000259" key="1">
    <source>
        <dbReference type="Pfam" id="PF11997"/>
    </source>
</evidence>
<dbReference type="PANTHER" id="PTHR12526:SF608">
    <property type="entry name" value="PELF"/>
    <property type="match status" value="1"/>
</dbReference>
<dbReference type="Gene3D" id="3.40.50.2000">
    <property type="entry name" value="Glycogen Phosphorylase B"/>
    <property type="match status" value="2"/>
</dbReference>
<dbReference type="SUPFAM" id="SSF53756">
    <property type="entry name" value="UDP-Glycosyltransferase/glycogen phosphorylase"/>
    <property type="match status" value="1"/>
</dbReference>
<dbReference type="InterPro" id="IPR022622">
    <property type="entry name" value="DUF3492"/>
</dbReference>
<protein>
    <submittedName>
        <fullName evidence="2">Glycosyl transferase family 1</fullName>
    </submittedName>
</protein>
<sequence length="471" mass="54761">MLRVGILFEGTFPYVRGGVSSWGKTLMSGLDDIEFTVIHVGANPERRLPKYKFSKNIKDFFEFFIFSDYTYNKPPLTDSIVKEISDNIIYPFEEKYMSSKLYEILKRNNNIDFTKMFQMNSYWDAILSMYKKFIPYENFNYYYWNTRSMLIPFLNSLTIDIPECDVYHSVTTGYAGLIALMASLRYKKPFIITEHGIYHRERQLELLRSKWVKDEYRMSWIKLFNTISALTYNSASLVTTLFYKNQQVEKELCYDHSKLELIPNGVDYKKFASIQKIKNDIFTIGLVGRVVEIKDIKTALKAIKVVSESIKIKFYVLGPTDEEPDYFNECLEMINVLELEGIVEFTGNVNVLEWYSKLDLVLLSSVSEGQPLVLLEAMSVGIPCIATDVGACSEIINGSGVDDVEGKCGYIVKSKDFMDMAKKIINIFEDEKFYKNASIIGKKRVEKKYNLPQMLENYRNAYKMVVEKWQE</sequence>
<evidence type="ECO:0000313" key="2">
    <source>
        <dbReference type="EMBL" id="BBE31882.1"/>
    </source>
</evidence>
<accession>A0A7G1GBQ0</accession>
<dbReference type="AlphaFoldDB" id="A0A7G1GBQ0"/>
<dbReference type="Proteomes" id="UP000516361">
    <property type="component" value="Chromosome"/>
</dbReference>
<reference evidence="2 3" key="1">
    <citation type="submission" date="2018-06" db="EMBL/GenBank/DDBJ databases">
        <title>Genome sequencing of Oceanotoga sp. sy52.</title>
        <authorList>
            <person name="Mori K."/>
        </authorList>
    </citation>
    <scope>NUCLEOTIDE SEQUENCE [LARGE SCALE GENOMIC DNA]</scope>
    <source>
        <strain evidence="3">sy52</strain>
    </source>
</reference>
<dbReference type="InParanoid" id="A0A7G1GBQ0"/>
<name>A0A7G1GBQ0_9BACT</name>
<dbReference type="Pfam" id="PF11997">
    <property type="entry name" value="DUF3492"/>
    <property type="match status" value="1"/>
</dbReference>
<keyword evidence="3" id="KW-1185">Reference proteome</keyword>
<dbReference type="PANTHER" id="PTHR12526">
    <property type="entry name" value="GLYCOSYLTRANSFERASE"/>
    <property type="match status" value="1"/>
</dbReference>
<feature type="domain" description="DUF3492" evidence="1">
    <location>
        <begin position="3"/>
        <end position="251"/>
    </location>
</feature>